<dbReference type="InterPro" id="IPR018247">
    <property type="entry name" value="EF_Hand_1_Ca_BS"/>
</dbReference>
<dbReference type="Proteomes" id="UP000675747">
    <property type="component" value="Unassembled WGS sequence"/>
</dbReference>
<dbReference type="EMBL" id="JAGQFT020000018">
    <property type="protein sequence ID" value="MBS7458983.1"/>
    <property type="molecule type" value="Genomic_DNA"/>
</dbReference>
<feature type="signal peptide" evidence="1">
    <location>
        <begin position="1"/>
        <end position="22"/>
    </location>
</feature>
<sequence>MPRHALAPAVLILLLWNADAAAASPQIEEIFAEQDTNRDGFIDRDEAGAAATASFRRLDVDGDDALVIGELDPWITQGSPGKAGYPPDLHLRMREMTMSLWDGDRSGRITPSEIREAWLNGMHPIDFDRDNRLSREEMTRFHSGVLAPAR</sequence>
<dbReference type="InterPro" id="IPR002048">
    <property type="entry name" value="EF_hand_dom"/>
</dbReference>
<accession>A0A8J7VUJ0</accession>
<proteinExistence type="predicted"/>
<keyword evidence="5" id="KW-1185">Reference proteome</keyword>
<dbReference type="Pfam" id="PF13202">
    <property type="entry name" value="EF-hand_5"/>
    <property type="match status" value="1"/>
</dbReference>
<evidence type="ECO:0000313" key="5">
    <source>
        <dbReference type="Proteomes" id="UP000675747"/>
    </source>
</evidence>
<dbReference type="RefSeq" id="WP_211927408.1">
    <property type="nucleotide sequence ID" value="NZ_JAGQFT020000018.1"/>
</dbReference>
<evidence type="ECO:0000259" key="2">
    <source>
        <dbReference type="PROSITE" id="PS50222"/>
    </source>
</evidence>
<dbReference type="EMBL" id="JAGQFT010000140">
    <property type="protein sequence ID" value="MBR0563505.1"/>
    <property type="molecule type" value="Genomic_DNA"/>
</dbReference>
<evidence type="ECO:0000313" key="4">
    <source>
        <dbReference type="EMBL" id="MBS7458983.1"/>
    </source>
</evidence>
<dbReference type="AlphaFoldDB" id="A0A8J7VUJ0"/>
<keyword evidence="1" id="KW-0732">Signal</keyword>
<comment type="caution">
    <text evidence="3">The sequence shown here is derived from an EMBL/GenBank/DDBJ whole genome shotgun (WGS) entry which is preliminary data.</text>
</comment>
<organism evidence="3">
    <name type="scientific">Coralloluteibacterium stylophorae</name>
    <dbReference type="NCBI Taxonomy" id="1776034"/>
    <lineage>
        <taxon>Bacteria</taxon>
        <taxon>Pseudomonadati</taxon>
        <taxon>Pseudomonadota</taxon>
        <taxon>Gammaproteobacteria</taxon>
        <taxon>Lysobacterales</taxon>
        <taxon>Lysobacteraceae</taxon>
        <taxon>Coralloluteibacterium</taxon>
    </lineage>
</organism>
<reference evidence="3" key="2">
    <citation type="submission" date="2021-04" db="EMBL/GenBank/DDBJ databases">
        <authorList>
            <person name="Karlyshev A.V."/>
        </authorList>
    </citation>
    <scope>NUCLEOTIDE SEQUENCE</scope>
    <source>
        <strain evidence="3">LMG 29479</strain>
    </source>
</reference>
<gene>
    <name evidence="4" type="ORF">KB893_017760</name>
    <name evidence="3" type="ORF">KB893_13420</name>
</gene>
<name>A0A8J7VUJ0_9GAMM</name>
<protein>
    <recommendedName>
        <fullName evidence="2">EF-hand domain-containing protein</fullName>
    </recommendedName>
</protein>
<dbReference type="InterPro" id="IPR011992">
    <property type="entry name" value="EF-hand-dom_pair"/>
</dbReference>
<dbReference type="Gene3D" id="1.10.238.10">
    <property type="entry name" value="EF-hand"/>
    <property type="match status" value="1"/>
</dbReference>
<dbReference type="PROSITE" id="PS50222">
    <property type="entry name" value="EF_HAND_2"/>
    <property type="match status" value="1"/>
</dbReference>
<evidence type="ECO:0000313" key="3">
    <source>
        <dbReference type="EMBL" id="MBR0563505.1"/>
    </source>
</evidence>
<dbReference type="SUPFAM" id="SSF47473">
    <property type="entry name" value="EF-hand"/>
    <property type="match status" value="1"/>
</dbReference>
<feature type="domain" description="EF-hand" evidence="2">
    <location>
        <begin position="22"/>
        <end position="57"/>
    </location>
</feature>
<dbReference type="GO" id="GO:0005509">
    <property type="term" value="F:calcium ion binding"/>
    <property type="evidence" value="ECO:0007669"/>
    <property type="project" value="InterPro"/>
</dbReference>
<feature type="chain" id="PRO_5042774238" description="EF-hand domain-containing protein" evidence="1">
    <location>
        <begin position="23"/>
        <end position="150"/>
    </location>
</feature>
<dbReference type="PROSITE" id="PS00018">
    <property type="entry name" value="EF_HAND_1"/>
    <property type="match status" value="2"/>
</dbReference>
<reference evidence="4 5" key="1">
    <citation type="journal article" date="2021" name="Microbiol. Resour. Announc.">
        <title>Draft Genome Sequence of Coralloluteibacterium stylophorae LMG 29479T.</title>
        <authorList>
            <person name="Karlyshev A.V."/>
            <person name="Kudryashova E.B."/>
            <person name="Ariskina E.V."/>
            <person name="Conroy A.P."/>
            <person name="Abidueva E.Y."/>
        </authorList>
    </citation>
    <scope>NUCLEOTIDE SEQUENCE [LARGE SCALE GENOMIC DNA]</scope>
    <source>
        <strain evidence="4 5">LMG 29479</strain>
    </source>
</reference>
<dbReference type="SMART" id="SM00054">
    <property type="entry name" value="EFh"/>
    <property type="match status" value="2"/>
</dbReference>
<evidence type="ECO:0000256" key="1">
    <source>
        <dbReference type="SAM" id="SignalP"/>
    </source>
</evidence>